<dbReference type="InterPro" id="IPR057666">
    <property type="entry name" value="DrpA_SLOG"/>
</dbReference>
<dbReference type="Pfam" id="PF02481">
    <property type="entry name" value="DNA_processg_A"/>
    <property type="match status" value="1"/>
</dbReference>
<protein>
    <submittedName>
        <fullName evidence="4">DNA protecting protein DprA</fullName>
    </submittedName>
</protein>
<gene>
    <name evidence="4" type="ORF">Theth_1275</name>
</gene>
<dbReference type="EMBL" id="CP002351">
    <property type="protein sequence ID" value="AEH51346.1"/>
    <property type="molecule type" value="Genomic_DNA"/>
</dbReference>
<dbReference type="PANTHER" id="PTHR43022:SF1">
    <property type="entry name" value="PROTEIN SMF"/>
    <property type="match status" value="1"/>
</dbReference>
<dbReference type="AlphaFoldDB" id="F7YX97"/>
<dbReference type="RefSeq" id="WP_013932563.1">
    <property type="nucleotide sequence ID" value="NC_015707.1"/>
</dbReference>
<comment type="similarity">
    <text evidence="1">Belongs to the DprA/Smf family.</text>
</comment>
<sequence length="336" mass="37621">MQPIEIFALSHFGKFKVEEIESIKGKTLKDILESDFLQGNEKFKARYDEKFLLDQKRKIEEHGVKLIDYWHEDYPKLLRETFSPPPVLFCLGNVKLLNERCISVVGTRKPTSYGKAVVKKIVSQLVQADFVIVSGLAFGIDAFAHETALELGGKTVAVLGTGVDICYPSSNRRIYEKIVQTGCLISEFPMGTKPAKYQFPMRNRIIAGLSRATIVVEAPLESGALITARQAAEMGREVFAVPGDIDRKSSEGCNWLIKMGAIPLTDCQQIFDLYGIKGEVEKTKDDFLEIFKDGPMQVEEIAEKVGLSVSEVLVKLTEYELSGKIVKTFDGRYYKS</sequence>
<dbReference type="PATRIC" id="fig|688269.3.peg.1312"/>
<dbReference type="Gene3D" id="3.40.50.450">
    <property type="match status" value="1"/>
</dbReference>
<evidence type="ECO:0000313" key="4">
    <source>
        <dbReference type="EMBL" id="AEH51346.1"/>
    </source>
</evidence>
<dbReference type="InterPro" id="IPR036388">
    <property type="entry name" value="WH-like_DNA-bd_sf"/>
</dbReference>
<evidence type="ECO:0000259" key="2">
    <source>
        <dbReference type="Pfam" id="PF02481"/>
    </source>
</evidence>
<feature type="domain" description="DprA winged helix" evidence="3">
    <location>
        <begin position="288"/>
        <end position="326"/>
    </location>
</feature>
<dbReference type="Pfam" id="PF17782">
    <property type="entry name" value="WHD_DprA"/>
    <property type="match status" value="1"/>
</dbReference>
<dbReference type="eggNOG" id="COG0758">
    <property type="taxonomic scope" value="Bacteria"/>
</dbReference>
<proteinExistence type="inferred from homology"/>
<dbReference type="Gene3D" id="1.10.10.10">
    <property type="entry name" value="Winged helix-like DNA-binding domain superfamily/Winged helix DNA-binding domain"/>
    <property type="match status" value="1"/>
</dbReference>
<name>F7YX97_9THEM</name>
<feature type="domain" description="Smf/DprA SLOG" evidence="2">
    <location>
        <begin position="66"/>
        <end position="272"/>
    </location>
</feature>
<dbReference type="InterPro" id="IPR041614">
    <property type="entry name" value="DprA_WH"/>
</dbReference>
<accession>F7YX97</accession>
<dbReference type="HOGENOM" id="CLU_029601_0_3_0"/>
<dbReference type="GO" id="GO:0009294">
    <property type="term" value="P:DNA-mediated transformation"/>
    <property type="evidence" value="ECO:0007669"/>
    <property type="project" value="InterPro"/>
</dbReference>
<reference evidence="4 5" key="1">
    <citation type="submission" date="2010-11" db="EMBL/GenBank/DDBJ databases">
        <title>The complete genome of Thermotoga thermarum DSM 5069.</title>
        <authorList>
            <consortium name="US DOE Joint Genome Institute (JGI-PGF)"/>
            <person name="Lucas S."/>
            <person name="Copeland A."/>
            <person name="Lapidus A."/>
            <person name="Bruce D."/>
            <person name="Goodwin L."/>
            <person name="Pitluck S."/>
            <person name="Kyrpides N."/>
            <person name="Mavromatis K."/>
            <person name="Ivanova N."/>
            <person name="Zeytun A."/>
            <person name="Brettin T."/>
            <person name="Detter J.C."/>
            <person name="Tapia R."/>
            <person name="Han C."/>
            <person name="Land M."/>
            <person name="Hauser L."/>
            <person name="Markowitz V."/>
            <person name="Cheng J.-F."/>
            <person name="Hugenholtz P."/>
            <person name="Woyke T."/>
            <person name="Wu D."/>
            <person name="Spring S."/>
            <person name="Schroeder M."/>
            <person name="Brambilla E."/>
            <person name="Klenk H.-P."/>
            <person name="Eisen J.A."/>
        </authorList>
    </citation>
    <scope>NUCLEOTIDE SEQUENCE [LARGE SCALE GENOMIC DNA]</scope>
    <source>
        <strain evidence="4 5">DSM 5069</strain>
    </source>
</reference>
<evidence type="ECO:0000256" key="1">
    <source>
        <dbReference type="ARBA" id="ARBA00006525"/>
    </source>
</evidence>
<organism evidence="4 5">
    <name type="scientific">Pseudothermotoga thermarum DSM 5069</name>
    <dbReference type="NCBI Taxonomy" id="688269"/>
    <lineage>
        <taxon>Bacteria</taxon>
        <taxon>Thermotogati</taxon>
        <taxon>Thermotogota</taxon>
        <taxon>Thermotogae</taxon>
        <taxon>Thermotogales</taxon>
        <taxon>Thermotogaceae</taxon>
        <taxon>Pseudothermotoga</taxon>
    </lineage>
</organism>
<dbReference type="Proteomes" id="UP000006804">
    <property type="component" value="Chromosome"/>
</dbReference>
<dbReference type="InterPro" id="IPR003488">
    <property type="entry name" value="DprA"/>
</dbReference>
<dbReference type="OrthoDB" id="9785707at2"/>
<evidence type="ECO:0000259" key="3">
    <source>
        <dbReference type="Pfam" id="PF17782"/>
    </source>
</evidence>
<evidence type="ECO:0000313" key="5">
    <source>
        <dbReference type="Proteomes" id="UP000006804"/>
    </source>
</evidence>
<keyword evidence="5" id="KW-1185">Reference proteome</keyword>
<dbReference type="SUPFAM" id="SSF102405">
    <property type="entry name" value="MCP/YpsA-like"/>
    <property type="match status" value="1"/>
</dbReference>
<dbReference type="KEGG" id="tta:Theth_1275"/>
<dbReference type="STRING" id="688269.Theth_1275"/>
<dbReference type="NCBIfam" id="TIGR00732">
    <property type="entry name" value="dprA"/>
    <property type="match status" value="1"/>
</dbReference>
<dbReference type="PANTHER" id="PTHR43022">
    <property type="entry name" value="PROTEIN SMF"/>
    <property type="match status" value="1"/>
</dbReference>